<organism evidence="1">
    <name type="scientific">Bactrocera latifrons</name>
    <name type="common">Malaysian fruit fly</name>
    <name type="synonym">Chaetodacus latifrons</name>
    <dbReference type="NCBI Taxonomy" id="174628"/>
    <lineage>
        <taxon>Eukaryota</taxon>
        <taxon>Metazoa</taxon>
        <taxon>Ecdysozoa</taxon>
        <taxon>Arthropoda</taxon>
        <taxon>Hexapoda</taxon>
        <taxon>Insecta</taxon>
        <taxon>Pterygota</taxon>
        <taxon>Neoptera</taxon>
        <taxon>Endopterygota</taxon>
        <taxon>Diptera</taxon>
        <taxon>Brachycera</taxon>
        <taxon>Muscomorpha</taxon>
        <taxon>Tephritoidea</taxon>
        <taxon>Tephritidae</taxon>
        <taxon>Bactrocera</taxon>
        <taxon>Bactrocera</taxon>
    </lineage>
</organism>
<accession>A0A0K8WKJ9</accession>
<proteinExistence type="predicted"/>
<dbReference type="AlphaFoldDB" id="A0A0K8WKJ9"/>
<protein>
    <submittedName>
        <fullName evidence="1">Uncharacterized protein</fullName>
    </submittedName>
</protein>
<gene>
    <name evidence="1" type="ORF">c0_g1_i1</name>
</gene>
<evidence type="ECO:0000313" key="1">
    <source>
        <dbReference type="EMBL" id="JAI51612.1"/>
    </source>
</evidence>
<name>A0A0K8WKJ9_BACLA</name>
<sequence>MGPASCVNCRFCDIEPETLDHLLIDCTAVSTRKLKAHGSMFPNKDIIASLAPSRILDFINIVIISLRIGKDLFDAFYNNSCDFILLFEKINRAAELNREGTIFYKSVQLLVYADDIDIIGLNNQ</sequence>
<dbReference type="EMBL" id="GDHF01000702">
    <property type="protein sequence ID" value="JAI51612.1"/>
    <property type="molecule type" value="Transcribed_RNA"/>
</dbReference>
<feature type="non-terminal residue" evidence="1">
    <location>
        <position position="124"/>
    </location>
</feature>
<reference evidence="1" key="1">
    <citation type="submission" date="2015-06" db="EMBL/GenBank/DDBJ databases">
        <authorList>
            <person name="Hoefler B.C."/>
            <person name="Straight P.D."/>
        </authorList>
    </citation>
    <scope>NUCLEOTIDE SEQUENCE</scope>
</reference>